<dbReference type="Gene3D" id="2.30.29.30">
    <property type="entry name" value="Pleckstrin-homology domain (PH domain)/Phosphotyrosine-binding domain (PTB)"/>
    <property type="match status" value="1"/>
</dbReference>
<dbReference type="STRING" id="53468.A0A0R3U823"/>
<dbReference type="SMART" id="SM00233">
    <property type="entry name" value="PH"/>
    <property type="match status" value="1"/>
</dbReference>
<dbReference type="SUPFAM" id="SSF50729">
    <property type="entry name" value="PH domain-like"/>
    <property type="match status" value="1"/>
</dbReference>
<dbReference type="Proteomes" id="UP000267029">
    <property type="component" value="Unassembled WGS sequence"/>
</dbReference>
<keyword evidence="4" id="KW-1185">Reference proteome</keyword>
<sequence length="235" mass="27369">MPVSLRFVQAQFNYLATKAKQDSQATMSGYLWKKNSVSGKWRQRYFILYQNLLFQFESDKLDKSPCGMALLEGSYCEKTLVLRTSRDTRVAPQHDHCFTLCYMPKRKKFYELRADSEDECDDWVAAIQSARYCSVIKSRQELRENQAYLLQILEAERKAKLQYLQQTDELEAEIVKLKNELNALSPAKPTKTPLVEESDQLRKIKKVRPKRLLFEFLKVVCLNATNATDCNVCVL</sequence>
<organism evidence="3 4">
    <name type="scientific">Mesocestoides corti</name>
    <name type="common">Flatworm</name>
    <dbReference type="NCBI Taxonomy" id="53468"/>
    <lineage>
        <taxon>Eukaryota</taxon>
        <taxon>Metazoa</taxon>
        <taxon>Spiralia</taxon>
        <taxon>Lophotrochozoa</taxon>
        <taxon>Platyhelminthes</taxon>
        <taxon>Cestoda</taxon>
        <taxon>Eucestoda</taxon>
        <taxon>Cyclophyllidea</taxon>
        <taxon>Mesocestoididae</taxon>
        <taxon>Mesocestoides</taxon>
    </lineage>
</organism>
<gene>
    <name evidence="3" type="ORF">MCOS_LOCUS3002</name>
</gene>
<keyword evidence="1" id="KW-0175">Coiled coil</keyword>
<feature type="domain" description="PH" evidence="2">
    <location>
        <begin position="24"/>
        <end position="132"/>
    </location>
</feature>
<dbReference type="EMBL" id="UXSR01000588">
    <property type="protein sequence ID" value="VDD76999.1"/>
    <property type="molecule type" value="Genomic_DNA"/>
</dbReference>
<accession>A0A0R3U823</accession>
<dbReference type="Pfam" id="PF00169">
    <property type="entry name" value="PH"/>
    <property type="match status" value="1"/>
</dbReference>
<dbReference type="InterPro" id="IPR001849">
    <property type="entry name" value="PH_domain"/>
</dbReference>
<name>A0A0R3U823_MESCO</name>
<dbReference type="PROSITE" id="PS50003">
    <property type="entry name" value="PH_DOMAIN"/>
    <property type="match status" value="1"/>
</dbReference>
<dbReference type="OrthoDB" id="10254377at2759"/>
<feature type="coiled-coil region" evidence="1">
    <location>
        <begin position="153"/>
        <end position="180"/>
    </location>
</feature>
<proteinExistence type="predicted"/>
<dbReference type="AlphaFoldDB" id="A0A0R3U823"/>
<dbReference type="InterPro" id="IPR051707">
    <property type="entry name" value="PI-Interact_SigTrans_Reg"/>
</dbReference>
<dbReference type="InterPro" id="IPR011993">
    <property type="entry name" value="PH-like_dom_sf"/>
</dbReference>
<evidence type="ECO:0000256" key="1">
    <source>
        <dbReference type="SAM" id="Coils"/>
    </source>
</evidence>
<dbReference type="PANTHER" id="PTHR14336">
    <property type="entry name" value="TANDEM PH DOMAIN CONTAINING PROTEIN"/>
    <property type="match status" value="1"/>
</dbReference>
<protein>
    <recommendedName>
        <fullName evidence="2">PH domain-containing protein</fullName>
    </recommendedName>
</protein>
<evidence type="ECO:0000313" key="3">
    <source>
        <dbReference type="EMBL" id="VDD76999.1"/>
    </source>
</evidence>
<evidence type="ECO:0000313" key="4">
    <source>
        <dbReference type="Proteomes" id="UP000267029"/>
    </source>
</evidence>
<reference evidence="3 4" key="1">
    <citation type="submission" date="2018-10" db="EMBL/GenBank/DDBJ databases">
        <authorList>
            <consortium name="Pathogen Informatics"/>
        </authorList>
    </citation>
    <scope>NUCLEOTIDE SEQUENCE [LARGE SCALE GENOMIC DNA]</scope>
</reference>
<evidence type="ECO:0000259" key="2">
    <source>
        <dbReference type="PROSITE" id="PS50003"/>
    </source>
</evidence>